<dbReference type="Pfam" id="PF09361">
    <property type="entry name" value="Phasin_2"/>
    <property type="match status" value="1"/>
</dbReference>
<proteinExistence type="predicted"/>
<dbReference type="InterPro" id="IPR018968">
    <property type="entry name" value="Phasin"/>
</dbReference>
<dbReference type="NCBIfam" id="TIGR01985">
    <property type="entry name" value="phasin_2"/>
    <property type="match status" value="1"/>
</dbReference>
<protein>
    <submittedName>
        <fullName evidence="3">Phasin 2</fullName>
    </submittedName>
</protein>
<dbReference type="AlphaFoldDB" id="A0P3C0"/>
<accession>A0P3C0</accession>
<reference evidence="3 4" key="1">
    <citation type="submission" date="2006-05" db="EMBL/GenBank/DDBJ databases">
        <authorList>
            <person name="King G."/>
            <person name="Ferriera S."/>
            <person name="Johnson J."/>
            <person name="Kravitz S."/>
            <person name="Beeson K."/>
            <person name="Sutton G."/>
            <person name="Rogers Y.-H."/>
            <person name="Friedman R."/>
            <person name="Frazier M."/>
            <person name="Venter J.C."/>
        </authorList>
    </citation>
    <scope>NUCLEOTIDE SEQUENCE [LARGE SCALE GENOMIC DNA]</scope>
    <source>
        <strain evidence="4">ATCC 25650 / DSM 13394 / JCM 20685 / NBRC 16684 / NCIMB 2208 / IAM 12614 / B1</strain>
    </source>
</reference>
<evidence type="ECO:0000313" key="3">
    <source>
        <dbReference type="EMBL" id="EAV40473.1"/>
    </source>
</evidence>
<dbReference type="EMBL" id="AAUW01000030">
    <property type="protein sequence ID" value="EAV40473.1"/>
    <property type="molecule type" value="Genomic_DNA"/>
</dbReference>
<sequence>MEGFQDTRLTSFVDLRSADMSTDKPGFEIPDQMRDFAEKSVDQARKAFDDFMGATHKAVSNVEDSANAVQAGAADVNKKALSYAEEHVDAAFKFAQELVKAENVEDMMKLQQDYLRRQMESLGEQAREFSNSATKAVQDAAKATQKK</sequence>
<evidence type="ECO:0000313" key="4">
    <source>
        <dbReference type="Proteomes" id="UP000004848"/>
    </source>
</evidence>
<name>A0P3C0_ROSAI</name>
<evidence type="ECO:0000259" key="2">
    <source>
        <dbReference type="Pfam" id="PF09361"/>
    </source>
</evidence>
<organism evidence="3 4">
    <name type="scientific">Roseibium aggregatum (strain ATCC 25650 / DSM 13394 / JCM 20685 / NBRC 16684 / NCIMB 2208 / IAM 12614 / B1)</name>
    <name type="common">Stappia aggregata</name>
    <dbReference type="NCBI Taxonomy" id="384765"/>
    <lineage>
        <taxon>Bacteria</taxon>
        <taxon>Pseudomonadati</taxon>
        <taxon>Pseudomonadota</taxon>
        <taxon>Alphaproteobacteria</taxon>
        <taxon>Hyphomicrobiales</taxon>
        <taxon>Stappiaceae</taxon>
        <taxon>Roseibium</taxon>
    </lineage>
</organism>
<evidence type="ECO:0000256" key="1">
    <source>
        <dbReference type="SAM" id="MobiDB-lite"/>
    </source>
</evidence>
<gene>
    <name evidence="3" type="ORF">SIAM614_05376</name>
</gene>
<dbReference type="InterPro" id="IPR010234">
    <property type="entry name" value="Phasin_subfam-2"/>
</dbReference>
<comment type="caution">
    <text evidence="3">The sequence shown here is derived from an EMBL/GenBank/DDBJ whole genome shotgun (WGS) entry which is preliminary data.</text>
</comment>
<dbReference type="Proteomes" id="UP000004848">
    <property type="component" value="Unassembled WGS sequence"/>
</dbReference>
<dbReference type="eggNOG" id="COG5490">
    <property type="taxonomic scope" value="Bacteria"/>
</dbReference>
<feature type="region of interest" description="Disordered" evidence="1">
    <location>
        <begin position="124"/>
        <end position="147"/>
    </location>
</feature>
<feature type="domain" description="Phasin" evidence="2">
    <location>
        <begin position="50"/>
        <end position="146"/>
    </location>
</feature>